<dbReference type="EMBL" id="JWZT01000947">
    <property type="protein sequence ID" value="KII73155.1"/>
    <property type="molecule type" value="Genomic_DNA"/>
</dbReference>
<organism evidence="2 3">
    <name type="scientific">Thelohanellus kitauei</name>
    <name type="common">Myxosporean</name>
    <dbReference type="NCBI Taxonomy" id="669202"/>
    <lineage>
        <taxon>Eukaryota</taxon>
        <taxon>Metazoa</taxon>
        <taxon>Cnidaria</taxon>
        <taxon>Myxozoa</taxon>
        <taxon>Myxosporea</taxon>
        <taxon>Bivalvulida</taxon>
        <taxon>Platysporina</taxon>
        <taxon>Myxobolidae</taxon>
        <taxon>Thelohanellus</taxon>
    </lineage>
</organism>
<protein>
    <submittedName>
        <fullName evidence="2">Uncharacterized protein</fullName>
    </submittedName>
</protein>
<evidence type="ECO:0000313" key="2">
    <source>
        <dbReference type="EMBL" id="KII73155.1"/>
    </source>
</evidence>
<keyword evidence="1" id="KW-1133">Transmembrane helix</keyword>
<gene>
    <name evidence="2" type="ORF">RF11_16490</name>
</gene>
<keyword evidence="1" id="KW-0472">Membrane</keyword>
<evidence type="ECO:0000313" key="3">
    <source>
        <dbReference type="Proteomes" id="UP000031668"/>
    </source>
</evidence>
<name>A0A0C2N9X8_THEKT</name>
<feature type="transmembrane region" description="Helical" evidence="1">
    <location>
        <begin position="65"/>
        <end position="86"/>
    </location>
</feature>
<keyword evidence="1" id="KW-0812">Transmembrane</keyword>
<reference evidence="2 3" key="1">
    <citation type="journal article" date="2014" name="Genome Biol. Evol.">
        <title>The genome of the myxosporean Thelohanellus kitauei shows adaptations to nutrient acquisition within its fish host.</title>
        <authorList>
            <person name="Yang Y."/>
            <person name="Xiong J."/>
            <person name="Zhou Z."/>
            <person name="Huo F."/>
            <person name="Miao W."/>
            <person name="Ran C."/>
            <person name="Liu Y."/>
            <person name="Zhang J."/>
            <person name="Feng J."/>
            <person name="Wang M."/>
            <person name="Wang M."/>
            <person name="Wang L."/>
            <person name="Yao B."/>
        </authorList>
    </citation>
    <scope>NUCLEOTIDE SEQUENCE [LARGE SCALE GENOMIC DNA]</scope>
    <source>
        <strain evidence="2">Wuqing</strain>
    </source>
</reference>
<dbReference type="Proteomes" id="UP000031668">
    <property type="component" value="Unassembled WGS sequence"/>
</dbReference>
<accession>A0A0C2N9X8</accession>
<keyword evidence="3" id="KW-1185">Reference proteome</keyword>
<evidence type="ECO:0000256" key="1">
    <source>
        <dbReference type="SAM" id="Phobius"/>
    </source>
</evidence>
<proteinExistence type="predicted"/>
<sequence length="105" mass="11838">MYGISTLLAITSTTLALLTIGFRRLKLFSGCTLAATGTNGFLLQPGHRWSSLGLFDKLEPSNNQAIFWSMPVVFALLASLVLWQYYQSWKYYDSYGEIAEEENQT</sequence>
<dbReference type="AlphaFoldDB" id="A0A0C2N9X8"/>
<comment type="caution">
    <text evidence="2">The sequence shown here is derived from an EMBL/GenBank/DDBJ whole genome shotgun (WGS) entry which is preliminary data.</text>
</comment>